<keyword evidence="1" id="KW-0472">Membrane</keyword>
<dbReference type="EMBL" id="OW970315">
    <property type="protein sequence ID" value="CAH6254471.1"/>
    <property type="molecule type" value="Genomic_DNA"/>
</dbReference>
<keyword evidence="1" id="KW-1133">Transmembrane helix</keyword>
<dbReference type="GO" id="GO:0016747">
    <property type="term" value="F:acyltransferase activity, transferring groups other than amino-acyl groups"/>
    <property type="evidence" value="ECO:0007669"/>
    <property type="project" value="InterPro"/>
</dbReference>
<name>A0AAN2FBS3_ENTAG</name>
<sequence length="207" mass="23776">MGYYRLLLAVMVLFSHCGLKLPGYNQGVTAVVSFLIISGYVITKLISAKFPFKNDIKSFYLDRSLRLFPQFIFYMIVTTCLYIFFDGTTKVDATQLIVNSTMLPLNFFTVYFNDYIIVPQSWSLGLEMQFYILIPLILLSKRKVLLASISFALFIPAYISLINTDYFGYRMITGTLFIFLLGSMMASNEIKSLAFFILFQPSCFYSL</sequence>
<dbReference type="Pfam" id="PF01757">
    <property type="entry name" value="Acyl_transf_3"/>
    <property type="match status" value="1"/>
</dbReference>
<organism evidence="3 4">
    <name type="scientific">Enterobacter agglomerans</name>
    <name type="common">Erwinia herbicola</name>
    <name type="synonym">Pantoea agglomerans</name>
    <dbReference type="NCBI Taxonomy" id="549"/>
    <lineage>
        <taxon>Bacteria</taxon>
        <taxon>Pseudomonadati</taxon>
        <taxon>Pseudomonadota</taxon>
        <taxon>Gammaproteobacteria</taxon>
        <taxon>Enterobacterales</taxon>
        <taxon>Erwiniaceae</taxon>
        <taxon>Pantoea</taxon>
        <taxon>Pantoea agglomerans group</taxon>
    </lineage>
</organism>
<accession>A0AAN2FBS3</accession>
<proteinExistence type="predicted"/>
<evidence type="ECO:0000259" key="2">
    <source>
        <dbReference type="Pfam" id="PF01757"/>
    </source>
</evidence>
<dbReference type="RefSeq" id="WP_152551388.1">
    <property type="nucleotide sequence ID" value="NZ_JNVA01000046.1"/>
</dbReference>
<feature type="domain" description="Acyltransferase 3" evidence="2">
    <location>
        <begin position="5"/>
        <end position="204"/>
    </location>
</feature>
<feature type="transmembrane region" description="Helical" evidence="1">
    <location>
        <begin position="144"/>
        <end position="161"/>
    </location>
</feature>
<evidence type="ECO:0000313" key="4">
    <source>
        <dbReference type="Proteomes" id="UP001158961"/>
    </source>
</evidence>
<protein>
    <submittedName>
        <fullName evidence="3">Acyltransferase</fullName>
    </submittedName>
</protein>
<keyword evidence="1" id="KW-0812">Transmembrane</keyword>
<keyword evidence="3" id="KW-0012">Acyltransferase</keyword>
<dbReference type="GO" id="GO:0000271">
    <property type="term" value="P:polysaccharide biosynthetic process"/>
    <property type="evidence" value="ECO:0007669"/>
    <property type="project" value="TreeGrafter"/>
</dbReference>
<feature type="transmembrane region" description="Helical" evidence="1">
    <location>
        <begin position="105"/>
        <end position="124"/>
    </location>
</feature>
<evidence type="ECO:0000313" key="3">
    <source>
        <dbReference type="EMBL" id="CAH6254471.1"/>
    </source>
</evidence>
<dbReference type="Proteomes" id="UP001158961">
    <property type="component" value="Chromosome"/>
</dbReference>
<evidence type="ECO:0000256" key="1">
    <source>
        <dbReference type="SAM" id="Phobius"/>
    </source>
</evidence>
<gene>
    <name evidence="3" type="ORF">DAPPPG734_07985</name>
</gene>
<dbReference type="InterPro" id="IPR050879">
    <property type="entry name" value="Acyltransferase_3"/>
</dbReference>
<dbReference type="AlphaFoldDB" id="A0AAN2FBS3"/>
<feature type="transmembrane region" description="Helical" evidence="1">
    <location>
        <begin position="27"/>
        <end position="46"/>
    </location>
</feature>
<dbReference type="PANTHER" id="PTHR23028:SF53">
    <property type="entry name" value="ACYL_TRANSF_3 DOMAIN-CONTAINING PROTEIN"/>
    <property type="match status" value="1"/>
</dbReference>
<dbReference type="InterPro" id="IPR002656">
    <property type="entry name" value="Acyl_transf_3_dom"/>
</dbReference>
<feature type="transmembrane region" description="Helical" evidence="1">
    <location>
        <begin position="67"/>
        <end position="85"/>
    </location>
</feature>
<dbReference type="PANTHER" id="PTHR23028">
    <property type="entry name" value="ACETYLTRANSFERASE"/>
    <property type="match status" value="1"/>
</dbReference>
<reference evidence="3" key="1">
    <citation type="submission" date="2022-05" db="EMBL/GenBank/DDBJ databases">
        <authorList>
            <person name="Pothier F. J."/>
        </authorList>
    </citation>
    <scope>NUCLEOTIDE SEQUENCE</scope>
    <source>
        <strain evidence="3">DAPP-PG734</strain>
    </source>
</reference>
<dbReference type="GO" id="GO:0016020">
    <property type="term" value="C:membrane"/>
    <property type="evidence" value="ECO:0007669"/>
    <property type="project" value="TreeGrafter"/>
</dbReference>
<keyword evidence="3" id="KW-0808">Transferase</keyword>